<dbReference type="Proteomes" id="UP000655588">
    <property type="component" value="Unassembled WGS sequence"/>
</dbReference>
<reference evidence="2" key="1">
    <citation type="submission" date="2019-11" db="EMBL/GenBank/DDBJ databases">
        <title>The nuclear and mitochondrial genomes of Frieseomelitta varia - a highly eusocial stingless bee (Meliponini) with a permanently sterile worker caste.</title>
        <authorList>
            <person name="Freitas F.C.P."/>
            <person name="Lourenco A.P."/>
            <person name="Nunes F.M.F."/>
            <person name="Paschoal A.R."/>
            <person name="Abreu F.C.P."/>
            <person name="Barbin F.O."/>
            <person name="Bataglia L."/>
            <person name="Cardoso-Junior C.A.M."/>
            <person name="Cervoni M.S."/>
            <person name="Silva S.R."/>
            <person name="Dalarmi F."/>
            <person name="Del Lama M.A."/>
            <person name="Depintor T.S."/>
            <person name="Ferreira K.M."/>
            <person name="Goria P.S."/>
            <person name="Jaskot M.C."/>
            <person name="Lago D.C."/>
            <person name="Luna-Lucena D."/>
            <person name="Moda L.M."/>
            <person name="Nascimento L."/>
            <person name="Pedrino M."/>
            <person name="Rabico F.O."/>
            <person name="Sanches F.C."/>
            <person name="Santos D.E."/>
            <person name="Santos C.G."/>
            <person name="Vieira J."/>
            <person name="Lopes T.F."/>
            <person name="Barchuk A.R."/>
            <person name="Hartfelder K."/>
            <person name="Simoes Z.L.P."/>
            <person name="Bitondi M.M.G."/>
            <person name="Pinheiro D.G."/>
        </authorList>
    </citation>
    <scope>NUCLEOTIDE SEQUENCE</scope>
    <source>
        <strain evidence="2">USP_RPSP 00005682</strain>
        <tissue evidence="2">Whole individual</tissue>
    </source>
</reference>
<evidence type="ECO:0000313" key="2">
    <source>
        <dbReference type="EMBL" id="KAF3423252.1"/>
    </source>
</evidence>
<evidence type="ECO:0000313" key="3">
    <source>
        <dbReference type="Proteomes" id="UP000655588"/>
    </source>
</evidence>
<dbReference type="AlphaFoldDB" id="A0A833W445"/>
<keyword evidence="3" id="KW-1185">Reference proteome</keyword>
<feature type="transmembrane region" description="Helical" evidence="1">
    <location>
        <begin position="65"/>
        <end position="83"/>
    </location>
</feature>
<protein>
    <submittedName>
        <fullName evidence="2">Uncharacterized protein</fullName>
    </submittedName>
</protein>
<dbReference type="EMBL" id="WNWW01000579">
    <property type="protein sequence ID" value="KAF3423252.1"/>
    <property type="molecule type" value="Genomic_DNA"/>
</dbReference>
<name>A0A833W445_9HYME</name>
<gene>
    <name evidence="2" type="ORF">E2986_12871</name>
</gene>
<keyword evidence="1" id="KW-0812">Transmembrane</keyword>
<accession>A0A833W445</accession>
<keyword evidence="1" id="KW-1133">Transmembrane helix</keyword>
<keyword evidence="1" id="KW-0472">Membrane</keyword>
<sequence length="161" mass="17662">MKQATDTCIQLYQGPGTKIDQQSSDLARQFPGPGQGTAIKAYRVAPRIGSVFPCTAQEKSPTMKFVIVLFAAMAVASAYPGYYHAPVHAPEVHQVLQVPQQPSIPPPHPQPLNIKIPHVSAVKIPYHGPKIVHPHLIGVESHYEEPQVKVVKVPISHHPWD</sequence>
<proteinExistence type="predicted"/>
<comment type="caution">
    <text evidence="2">The sequence shown here is derived from an EMBL/GenBank/DDBJ whole genome shotgun (WGS) entry which is preliminary data.</text>
</comment>
<evidence type="ECO:0000256" key="1">
    <source>
        <dbReference type="SAM" id="Phobius"/>
    </source>
</evidence>
<organism evidence="2 3">
    <name type="scientific">Frieseomelitta varia</name>
    <dbReference type="NCBI Taxonomy" id="561572"/>
    <lineage>
        <taxon>Eukaryota</taxon>
        <taxon>Metazoa</taxon>
        <taxon>Ecdysozoa</taxon>
        <taxon>Arthropoda</taxon>
        <taxon>Hexapoda</taxon>
        <taxon>Insecta</taxon>
        <taxon>Pterygota</taxon>
        <taxon>Neoptera</taxon>
        <taxon>Endopterygota</taxon>
        <taxon>Hymenoptera</taxon>
        <taxon>Apocrita</taxon>
        <taxon>Aculeata</taxon>
        <taxon>Apoidea</taxon>
        <taxon>Anthophila</taxon>
        <taxon>Apidae</taxon>
        <taxon>Frieseomelitta</taxon>
    </lineage>
</organism>